<dbReference type="GO" id="GO:0006886">
    <property type="term" value="P:intracellular protein transport"/>
    <property type="evidence" value="ECO:0007669"/>
    <property type="project" value="InterPro"/>
</dbReference>
<evidence type="ECO:0000256" key="1">
    <source>
        <dbReference type="ARBA" id="ARBA00022927"/>
    </source>
</evidence>
<dbReference type="WBParaSite" id="ACRNAN_Path_969.g3728.t1">
    <property type="protein sequence ID" value="ACRNAN_Path_969.g3728.t1"/>
    <property type="gene ID" value="ACRNAN_Path_969.g3728"/>
</dbReference>
<reference evidence="5" key="1">
    <citation type="submission" date="2022-11" db="UniProtKB">
        <authorList>
            <consortium name="WormBaseParasite"/>
        </authorList>
    </citation>
    <scope>IDENTIFICATION</scope>
</reference>
<dbReference type="Gene3D" id="3.40.50.300">
    <property type="entry name" value="P-loop containing nucleotide triphosphate hydrolases"/>
    <property type="match status" value="1"/>
</dbReference>
<keyword evidence="1" id="KW-0653">Protein transport</keyword>
<dbReference type="InterPro" id="IPR027417">
    <property type="entry name" value="P-loop_NTPase"/>
</dbReference>
<dbReference type="Proteomes" id="UP000887540">
    <property type="component" value="Unplaced"/>
</dbReference>
<evidence type="ECO:0000313" key="5">
    <source>
        <dbReference type="WBParaSite" id="ACRNAN_Path_969.g3728.t1"/>
    </source>
</evidence>
<dbReference type="Pfam" id="PF07517">
    <property type="entry name" value="SecA_DEAD"/>
    <property type="match status" value="1"/>
</dbReference>
<feature type="domain" description="SecA family profile" evidence="3">
    <location>
        <begin position="1"/>
        <end position="194"/>
    </location>
</feature>
<keyword evidence="4" id="KW-1185">Reference proteome</keyword>
<dbReference type="GO" id="GO:0006605">
    <property type="term" value="P:protein targeting"/>
    <property type="evidence" value="ECO:0007669"/>
    <property type="project" value="InterPro"/>
</dbReference>
<organism evidence="4 5">
    <name type="scientific">Acrobeloides nanus</name>
    <dbReference type="NCBI Taxonomy" id="290746"/>
    <lineage>
        <taxon>Eukaryota</taxon>
        <taxon>Metazoa</taxon>
        <taxon>Ecdysozoa</taxon>
        <taxon>Nematoda</taxon>
        <taxon>Chromadorea</taxon>
        <taxon>Rhabditida</taxon>
        <taxon>Tylenchina</taxon>
        <taxon>Cephalobomorpha</taxon>
        <taxon>Cephaloboidea</taxon>
        <taxon>Cephalobidae</taxon>
        <taxon>Acrobeloides</taxon>
    </lineage>
</organism>
<name>A0A914CE12_9BILA</name>
<dbReference type="GO" id="GO:0005524">
    <property type="term" value="F:ATP binding"/>
    <property type="evidence" value="ECO:0007669"/>
    <property type="project" value="InterPro"/>
</dbReference>
<dbReference type="InterPro" id="IPR000185">
    <property type="entry name" value="SecA"/>
</dbReference>
<evidence type="ECO:0000256" key="2">
    <source>
        <dbReference type="ARBA" id="ARBA00023010"/>
    </source>
</evidence>
<keyword evidence="2" id="KW-0811">Translocation</keyword>
<sequence length="194" mass="22296">MLLRLKTLINETKISFETNKNKLLMQLATGEGKSIVIAIIAIMKAISEEKVVHIVTSSKLLAQRDAGANNITTESSQNLKDLYEIFGIKVDHNCYEDINARRRVYKECNVIYGNLECFQRDYLEDIFYNKKLLISKQQEIVIVDEVDSMLLDKSNYVFYLSKEIAGMDRLDTLFKHIWACVNRPLPDKIDGHCG</sequence>
<dbReference type="SUPFAM" id="SSF52540">
    <property type="entry name" value="P-loop containing nucleoside triphosphate hydrolases"/>
    <property type="match status" value="1"/>
</dbReference>
<evidence type="ECO:0000313" key="4">
    <source>
        <dbReference type="Proteomes" id="UP000887540"/>
    </source>
</evidence>
<dbReference type="AlphaFoldDB" id="A0A914CE12"/>
<accession>A0A914CE12</accession>
<dbReference type="InterPro" id="IPR011115">
    <property type="entry name" value="SecA_DEAD"/>
</dbReference>
<dbReference type="GO" id="GO:0017038">
    <property type="term" value="P:protein import"/>
    <property type="evidence" value="ECO:0007669"/>
    <property type="project" value="InterPro"/>
</dbReference>
<dbReference type="PANTHER" id="PTHR30612:SF0">
    <property type="entry name" value="CHLOROPLAST PROTEIN-TRANSPORTING ATPASE"/>
    <property type="match status" value="1"/>
</dbReference>
<proteinExistence type="predicted"/>
<dbReference type="GO" id="GO:0016020">
    <property type="term" value="C:membrane"/>
    <property type="evidence" value="ECO:0007669"/>
    <property type="project" value="InterPro"/>
</dbReference>
<evidence type="ECO:0000259" key="3">
    <source>
        <dbReference type="PROSITE" id="PS51196"/>
    </source>
</evidence>
<keyword evidence="1" id="KW-0813">Transport</keyword>
<dbReference type="InterPro" id="IPR014018">
    <property type="entry name" value="SecA_motor_DEAD"/>
</dbReference>
<protein>
    <submittedName>
        <fullName evidence="5">Chloroplast protein-transporting ATPase</fullName>
    </submittedName>
</protein>
<dbReference type="PROSITE" id="PS51196">
    <property type="entry name" value="SECA_MOTOR_DEAD"/>
    <property type="match status" value="1"/>
</dbReference>
<dbReference type="PANTHER" id="PTHR30612">
    <property type="entry name" value="SECA INNER MEMBRANE COMPONENT OF SEC PROTEIN SECRETION SYSTEM"/>
    <property type="match status" value="1"/>
</dbReference>